<gene>
    <name evidence="1" type="ORF">XNOV1_A008806</name>
</gene>
<dbReference type="Proteomes" id="UP001178508">
    <property type="component" value="Chromosome 1"/>
</dbReference>
<organism evidence="1 2">
    <name type="scientific">Xyrichtys novacula</name>
    <name type="common">Pearly razorfish</name>
    <name type="synonym">Hemipteronotus novacula</name>
    <dbReference type="NCBI Taxonomy" id="13765"/>
    <lineage>
        <taxon>Eukaryota</taxon>
        <taxon>Metazoa</taxon>
        <taxon>Chordata</taxon>
        <taxon>Craniata</taxon>
        <taxon>Vertebrata</taxon>
        <taxon>Euteleostomi</taxon>
        <taxon>Actinopterygii</taxon>
        <taxon>Neopterygii</taxon>
        <taxon>Teleostei</taxon>
        <taxon>Neoteleostei</taxon>
        <taxon>Acanthomorphata</taxon>
        <taxon>Eupercaria</taxon>
        <taxon>Labriformes</taxon>
        <taxon>Labridae</taxon>
        <taxon>Xyrichtys</taxon>
    </lineage>
</organism>
<dbReference type="AlphaFoldDB" id="A0AAV1EK47"/>
<sequence length="130" mass="14679">MRGTTSLTSFTSLTHARDSSFRKYSDRGSQQHFGLFGKTLIPSWKSHGKLVNSQQLPSTVLMNFYLQPIDQGWTTVRLNSIPGASPALLKYWLIKFSTGTPGRRGPTSNRPCWVLMKALPPWHKLQLSFV</sequence>
<name>A0AAV1EK47_XYRNO</name>
<dbReference type="EMBL" id="OY660864">
    <property type="protein sequence ID" value="CAJ1049102.1"/>
    <property type="molecule type" value="Genomic_DNA"/>
</dbReference>
<proteinExistence type="predicted"/>
<keyword evidence="2" id="KW-1185">Reference proteome</keyword>
<reference evidence="1" key="1">
    <citation type="submission" date="2023-08" db="EMBL/GenBank/DDBJ databases">
        <authorList>
            <person name="Alioto T."/>
            <person name="Alioto T."/>
            <person name="Gomez Garrido J."/>
        </authorList>
    </citation>
    <scope>NUCLEOTIDE SEQUENCE</scope>
</reference>
<evidence type="ECO:0000313" key="2">
    <source>
        <dbReference type="Proteomes" id="UP001178508"/>
    </source>
</evidence>
<evidence type="ECO:0000313" key="1">
    <source>
        <dbReference type="EMBL" id="CAJ1049102.1"/>
    </source>
</evidence>
<protein>
    <submittedName>
        <fullName evidence="1">Uncharacterized protein</fullName>
    </submittedName>
</protein>
<accession>A0AAV1EK47</accession>